<feature type="region of interest" description="Disordered" evidence="1">
    <location>
        <begin position="114"/>
        <end position="141"/>
    </location>
</feature>
<sequence>MFKNKQCLQAMRHTNNEFRFPQLQRLSSIPDERLTPEQTATLHEITQAGSWASQVLSEGSQLQEKLFTTQKELANAKTELADAQMQLVDSASVYDSLRHDYDIETRVLHEALKNGTNGSISSPRTPEHLNPNPDHFSGATSSELPIFLNKMRLKLRANRDWWPTEQDRLELLRF</sequence>
<reference evidence="2" key="1">
    <citation type="submission" date="2022-11" db="EMBL/GenBank/DDBJ databases">
        <title>Genome Resource of Sclerotinia nivalis Strain SnTB1, a Plant Pathogen Isolated from American Ginseng.</title>
        <authorList>
            <person name="Fan S."/>
        </authorList>
    </citation>
    <scope>NUCLEOTIDE SEQUENCE</scope>
    <source>
        <strain evidence="2">SnTB1</strain>
    </source>
</reference>
<dbReference type="Proteomes" id="UP001152300">
    <property type="component" value="Unassembled WGS sequence"/>
</dbReference>
<evidence type="ECO:0000313" key="3">
    <source>
        <dbReference type="Proteomes" id="UP001152300"/>
    </source>
</evidence>
<feature type="compositionally biased region" description="Polar residues" evidence="1">
    <location>
        <begin position="114"/>
        <end position="124"/>
    </location>
</feature>
<dbReference type="EMBL" id="JAPEIS010000008">
    <property type="protein sequence ID" value="KAJ8063554.1"/>
    <property type="molecule type" value="Genomic_DNA"/>
</dbReference>
<protein>
    <submittedName>
        <fullName evidence="2">Uncharacterized protein</fullName>
    </submittedName>
</protein>
<evidence type="ECO:0000313" key="2">
    <source>
        <dbReference type="EMBL" id="KAJ8063554.1"/>
    </source>
</evidence>
<name>A0A9X0AIT0_9HELO</name>
<evidence type="ECO:0000256" key="1">
    <source>
        <dbReference type="SAM" id="MobiDB-lite"/>
    </source>
</evidence>
<gene>
    <name evidence="2" type="ORF">OCU04_007426</name>
</gene>
<accession>A0A9X0AIT0</accession>
<organism evidence="2 3">
    <name type="scientific">Sclerotinia nivalis</name>
    <dbReference type="NCBI Taxonomy" id="352851"/>
    <lineage>
        <taxon>Eukaryota</taxon>
        <taxon>Fungi</taxon>
        <taxon>Dikarya</taxon>
        <taxon>Ascomycota</taxon>
        <taxon>Pezizomycotina</taxon>
        <taxon>Leotiomycetes</taxon>
        <taxon>Helotiales</taxon>
        <taxon>Sclerotiniaceae</taxon>
        <taxon>Sclerotinia</taxon>
    </lineage>
</organism>
<comment type="caution">
    <text evidence="2">The sequence shown here is derived from an EMBL/GenBank/DDBJ whole genome shotgun (WGS) entry which is preliminary data.</text>
</comment>
<proteinExistence type="predicted"/>
<dbReference type="AlphaFoldDB" id="A0A9X0AIT0"/>
<keyword evidence="3" id="KW-1185">Reference proteome</keyword>